<feature type="domain" description="C-type lectin" evidence="3">
    <location>
        <begin position="1"/>
        <end position="108"/>
    </location>
</feature>
<evidence type="ECO:0000313" key="5">
    <source>
        <dbReference type="WBParaSite" id="PDA_v2.g20701.t1"/>
    </source>
</evidence>
<dbReference type="Gene3D" id="3.10.100.10">
    <property type="entry name" value="Mannose-Binding Protein A, subunit A"/>
    <property type="match status" value="1"/>
</dbReference>
<name>A0A914PRF1_9BILA</name>
<dbReference type="Pfam" id="PF00059">
    <property type="entry name" value="Lectin_C"/>
    <property type="match status" value="1"/>
</dbReference>
<keyword evidence="4" id="KW-1185">Reference proteome</keyword>
<dbReference type="InterPro" id="IPR001304">
    <property type="entry name" value="C-type_lectin-like"/>
</dbReference>
<dbReference type="InterPro" id="IPR016187">
    <property type="entry name" value="CTDL_fold"/>
</dbReference>
<evidence type="ECO:0000313" key="4">
    <source>
        <dbReference type="Proteomes" id="UP000887578"/>
    </source>
</evidence>
<proteinExistence type="predicted"/>
<dbReference type="CDD" id="cd00037">
    <property type="entry name" value="CLECT"/>
    <property type="match status" value="1"/>
</dbReference>
<keyword evidence="2" id="KW-0812">Transmembrane</keyword>
<keyword evidence="2" id="KW-0472">Membrane</keyword>
<organism evidence="4 5">
    <name type="scientific">Panagrolaimus davidi</name>
    <dbReference type="NCBI Taxonomy" id="227884"/>
    <lineage>
        <taxon>Eukaryota</taxon>
        <taxon>Metazoa</taxon>
        <taxon>Ecdysozoa</taxon>
        <taxon>Nematoda</taxon>
        <taxon>Chromadorea</taxon>
        <taxon>Rhabditida</taxon>
        <taxon>Tylenchina</taxon>
        <taxon>Panagrolaimomorpha</taxon>
        <taxon>Panagrolaimoidea</taxon>
        <taxon>Panagrolaimidae</taxon>
        <taxon>Panagrolaimus</taxon>
    </lineage>
</organism>
<feature type="region of interest" description="Disordered" evidence="1">
    <location>
        <begin position="183"/>
        <end position="215"/>
    </location>
</feature>
<dbReference type="InterPro" id="IPR016186">
    <property type="entry name" value="C-type_lectin-like/link_sf"/>
</dbReference>
<evidence type="ECO:0000256" key="1">
    <source>
        <dbReference type="SAM" id="MobiDB-lite"/>
    </source>
</evidence>
<dbReference type="PROSITE" id="PS50041">
    <property type="entry name" value="C_TYPE_LECTIN_2"/>
    <property type="match status" value="1"/>
</dbReference>
<feature type="transmembrane region" description="Helical" evidence="2">
    <location>
        <begin position="149"/>
        <end position="169"/>
    </location>
</feature>
<sequence>MSYIEASRACKSSNGFIPSINNDLKDISITSTSLILKQLYKEYYFWLGCQNLTGKFICDDGTELGNYHNWDNTSDTSHTSHGSCVVVSLTTGKWKMADCLGRYAFPCKYPAEFDTSTTPETNETEPAIPPPLPINIILDLKNLPNYTGLFLWIFVILILIFGCLQCLFYQCIQCMKNIKISQPRRSSTNNNSNPCQERMRRRTSGQYSPDPSEEAARLLESQDELRARSSSTFSNRNWIPATTINAQIQQNTNSPPQSVIITIPPQSSQIPQAMNTEEFVSLHGNYSNYPSLPRSEISSILEQLSSGNYIPRENRPWDLPPQYPIYYRTEGDEEIGVSLCRNMPQLLPPPPYSDFNIAESPLPTMPMPTVNLHNNRIPHNTTSVPPPLAPSLNLPPQRVNDSLLSARILGVPVLPPAFENGIFANQLTHLSQKLYA</sequence>
<reference evidence="5" key="1">
    <citation type="submission" date="2022-11" db="UniProtKB">
        <authorList>
            <consortium name="WormBaseParasite"/>
        </authorList>
    </citation>
    <scope>IDENTIFICATION</scope>
</reference>
<dbReference type="WBParaSite" id="PDA_v2.g20701.t1">
    <property type="protein sequence ID" value="PDA_v2.g20701.t1"/>
    <property type="gene ID" value="PDA_v2.g20701"/>
</dbReference>
<dbReference type="AlphaFoldDB" id="A0A914PRF1"/>
<protein>
    <submittedName>
        <fullName evidence="5">C-type lectin domain-containing protein</fullName>
    </submittedName>
</protein>
<evidence type="ECO:0000259" key="3">
    <source>
        <dbReference type="PROSITE" id="PS50041"/>
    </source>
</evidence>
<dbReference type="SUPFAM" id="SSF56436">
    <property type="entry name" value="C-type lectin-like"/>
    <property type="match status" value="1"/>
</dbReference>
<keyword evidence="2" id="KW-1133">Transmembrane helix</keyword>
<dbReference type="Proteomes" id="UP000887578">
    <property type="component" value="Unplaced"/>
</dbReference>
<evidence type="ECO:0000256" key="2">
    <source>
        <dbReference type="SAM" id="Phobius"/>
    </source>
</evidence>
<accession>A0A914PRF1</accession>